<keyword evidence="1" id="KW-0732">Signal</keyword>
<name>A0ABR3JSC1_9AGAR</name>
<evidence type="ECO:0000256" key="1">
    <source>
        <dbReference type="SAM" id="SignalP"/>
    </source>
</evidence>
<feature type="domain" description="TNT" evidence="2">
    <location>
        <begin position="128"/>
        <end position="220"/>
    </location>
</feature>
<evidence type="ECO:0000313" key="4">
    <source>
        <dbReference type="Proteomes" id="UP001556367"/>
    </source>
</evidence>
<sequence>MRVFAITYTIAALLAFVSASPLVIENHNLASRAVAVKDCGEVGSKKYCEGTKVSSNKLYLCGDERLGPANLPGGPLTQIVASWQRFGDLCPGEFIKKWTDTKGQWKYPPQDGFKLASNGKPMMKTESLKVGTLLDRFGHEGGKYLAPAGTPYGQRAIPPSNLNPPSAKEAVPYYKYEVVKSFKAESGPAAPWFGQKGEGVQYKVAEKVMDLVSKGFLRRIKL</sequence>
<feature type="chain" id="PRO_5046933279" description="TNT domain-containing protein" evidence="1">
    <location>
        <begin position="20"/>
        <end position="222"/>
    </location>
</feature>
<dbReference type="PANTHER" id="PTHR42059:SF1">
    <property type="entry name" value="TNT DOMAIN-CONTAINING PROTEIN"/>
    <property type="match status" value="1"/>
</dbReference>
<dbReference type="EMBL" id="JASNQZ010000004">
    <property type="protein sequence ID" value="KAL0958178.1"/>
    <property type="molecule type" value="Genomic_DNA"/>
</dbReference>
<dbReference type="InterPro" id="IPR025331">
    <property type="entry name" value="TNT"/>
</dbReference>
<organism evidence="3 4">
    <name type="scientific">Hohenbuehelia grisea</name>
    <dbReference type="NCBI Taxonomy" id="104357"/>
    <lineage>
        <taxon>Eukaryota</taxon>
        <taxon>Fungi</taxon>
        <taxon>Dikarya</taxon>
        <taxon>Basidiomycota</taxon>
        <taxon>Agaricomycotina</taxon>
        <taxon>Agaricomycetes</taxon>
        <taxon>Agaricomycetidae</taxon>
        <taxon>Agaricales</taxon>
        <taxon>Pleurotineae</taxon>
        <taxon>Pleurotaceae</taxon>
        <taxon>Hohenbuehelia</taxon>
    </lineage>
</organism>
<feature type="signal peptide" evidence="1">
    <location>
        <begin position="1"/>
        <end position="19"/>
    </location>
</feature>
<evidence type="ECO:0000259" key="2">
    <source>
        <dbReference type="Pfam" id="PF14021"/>
    </source>
</evidence>
<reference evidence="4" key="1">
    <citation type="submission" date="2024-06" db="EMBL/GenBank/DDBJ databases">
        <title>Multi-omics analyses provide insights into the biosynthesis of the anticancer antibiotic pleurotin in Hohenbuehelia grisea.</title>
        <authorList>
            <person name="Weaver J.A."/>
            <person name="Alberti F."/>
        </authorList>
    </citation>
    <scope>NUCLEOTIDE SEQUENCE [LARGE SCALE GENOMIC DNA]</scope>
    <source>
        <strain evidence="4">T-177</strain>
    </source>
</reference>
<proteinExistence type="predicted"/>
<dbReference type="Pfam" id="PF14021">
    <property type="entry name" value="TNT"/>
    <property type="match status" value="1"/>
</dbReference>
<gene>
    <name evidence="3" type="ORF">HGRIS_000341</name>
</gene>
<dbReference type="InterPro" id="IPR053024">
    <property type="entry name" value="Fungal_surface_NADase"/>
</dbReference>
<dbReference type="PANTHER" id="PTHR42059">
    <property type="entry name" value="TNT DOMAIN-CONTAINING PROTEIN"/>
    <property type="match status" value="1"/>
</dbReference>
<comment type="caution">
    <text evidence="3">The sequence shown here is derived from an EMBL/GenBank/DDBJ whole genome shotgun (WGS) entry which is preliminary data.</text>
</comment>
<dbReference type="Proteomes" id="UP001556367">
    <property type="component" value="Unassembled WGS sequence"/>
</dbReference>
<protein>
    <recommendedName>
        <fullName evidence="2">TNT domain-containing protein</fullName>
    </recommendedName>
</protein>
<keyword evidence="4" id="KW-1185">Reference proteome</keyword>
<accession>A0ABR3JSC1</accession>
<evidence type="ECO:0000313" key="3">
    <source>
        <dbReference type="EMBL" id="KAL0958178.1"/>
    </source>
</evidence>